<proteinExistence type="predicted"/>
<comment type="caution">
    <text evidence="1">The sequence shown here is derived from an EMBL/GenBank/DDBJ whole genome shotgun (WGS) entry which is preliminary data.</text>
</comment>
<evidence type="ECO:0000313" key="1">
    <source>
        <dbReference type="EMBL" id="GKV04755.1"/>
    </source>
</evidence>
<dbReference type="EMBL" id="BPVZ01000022">
    <property type="protein sequence ID" value="GKV04755.1"/>
    <property type="molecule type" value="Genomic_DNA"/>
</dbReference>
<organism evidence="1 2">
    <name type="scientific">Rubroshorea leprosula</name>
    <dbReference type="NCBI Taxonomy" id="152421"/>
    <lineage>
        <taxon>Eukaryota</taxon>
        <taxon>Viridiplantae</taxon>
        <taxon>Streptophyta</taxon>
        <taxon>Embryophyta</taxon>
        <taxon>Tracheophyta</taxon>
        <taxon>Spermatophyta</taxon>
        <taxon>Magnoliopsida</taxon>
        <taxon>eudicotyledons</taxon>
        <taxon>Gunneridae</taxon>
        <taxon>Pentapetalae</taxon>
        <taxon>rosids</taxon>
        <taxon>malvids</taxon>
        <taxon>Malvales</taxon>
        <taxon>Dipterocarpaceae</taxon>
        <taxon>Rubroshorea</taxon>
    </lineage>
</organism>
<keyword evidence="2" id="KW-1185">Reference proteome</keyword>
<sequence>MELECTSERPFAKALTRFRVTVPAPTRHSDEAFPTQTQPDPADVRRIASSPSLHPVSNTHMHVSILELPGIQLTTAKPQSRT</sequence>
<evidence type="ECO:0000313" key="2">
    <source>
        <dbReference type="Proteomes" id="UP001054252"/>
    </source>
</evidence>
<name>A0AAV5J153_9ROSI</name>
<protein>
    <submittedName>
        <fullName evidence="1">Uncharacterized protein</fullName>
    </submittedName>
</protein>
<accession>A0AAV5J153</accession>
<gene>
    <name evidence="1" type="ORF">SLEP1_g16870</name>
</gene>
<dbReference type="Proteomes" id="UP001054252">
    <property type="component" value="Unassembled WGS sequence"/>
</dbReference>
<reference evidence="1 2" key="1">
    <citation type="journal article" date="2021" name="Commun. Biol.">
        <title>The genome of Shorea leprosula (Dipterocarpaceae) highlights the ecological relevance of drought in aseasonal tropical rainforests.</title>
        <authorList>
            <person name="Ng K.K.S."/>
            <person name="Kobayashi M.J."/>
            <person name="Fawcett J.A."/>
            <person name="Hatakeyama M."/>
            <person name="Paape T."/>
            <person name="Ng C.H."/>
            <person name="Ang C.C."/>
            <person name="Tnah L.H."/>
            <person name="Lee C.T."/>
            <person name="Nishiyama T."/>
            <person name="Sese J."/>
            <person name="O'Brien M.J."/>
            <person name="Copetti D."/>
            <person name="Mohd Noor M.I."/>
            <person name="Ong R.C."/>
            <person name="Putra M."/>
            <person name="Sireger I.Z."/>
            <person name="Indrioko S."/>
            <person name="Kosugi Y."/>
            <person name="Izuno A."/>
            <person name="Isagi Y."/>
            <person name="Lee S.L."/>
            <person name="Shimizu K.K."/>
        </authorList>
    </citation>
    <scope>NUCLEOTIDE SEQUENCE [LARGE SCALE GENOMIC DNA]</scope>
    <source>
        <strain evidence="1">214</strain>
    </source>
</reference>
<dbReference type="AlphaFoldDB" id="A0AAV5J153"/>